<reference evidence="2 3" key="1">
    <citation type="submission" date="2006-02" db="EMBL/GenBank/DDBJ databases">
        <authorList>
            <person name="Pinhassi J."/>
            <person name="Pedros-Alio C."/>
            <person name="Ferriera S."/>
            <person name="Johnson J."/>
            <person name="Kravitz S."/>
            <person name="Halpern A."/>
            <person name="Remington K."/>
            <person name="Beeson K."/>
            <person name="Tran B."/>
            <person name="Rogers Y.-H."/>
            <person name="Friedman R."/>
            <person name="Venter J.C."/>
        </authorList>
    </citation>
    <scope>NUCLEOTIDE SEQUENCE [LARGE SCALE GENOMIC DNA]</scope>
    <source>
        <strain evidence="2 3">MED92</strain>
    </source>
</reference>
<dbReference type="EMBL" id="AAOW01000015">
    <property type="protein sequence ID" value="EAR60603.1"/>
    <property type="molecule type" value="Genomic_DNA"/>
</dbReference>
<dbReference type="RefSeq" id="WP_007019542.1">
    <property type="nucleotide sequence ID" value="NZ_CH724125.1"/>
</dbReference>
<dbReference type="Pfam" id="PF09791">
    <property type="entry name" value="Oxidored-like"/>
    <property type="match status" value="1"/>
</dbReference>
<evidence type="ECO:0000259" key="1">
    <source>
        <dbReference type="Pfam" id="PF09791"/>
    </source>
</evidence>
<dbReference type="OrthoDB" id="6650029at2"/>
<dbReference type="PANTHER" id="PTHR21193:SF3">
    <property type="entry name" value="OXIDOREDUCTASE-LIKE DOMAIN-CONTAINING PROTEIN 1"/>
    <property type="match status" value="1"/>
</dbReference>
<dbReference type="AlphaFoldDB" id="A0A7U8C329"/>
<evidence type="ECO:0000313" key="3">
    <source>
        <dbReference type="Proteomes" id="UP000002171"/>
    </source>
</evidence>
<feature type="domain" description="Oxidoreductase-like" evidence="1">
    <location>
        <begin position="12"/>
        <end position="52"/>
    </location>
</feature>
<gene>
    <name evidence="2" type="ORF">MED92_09371</name>
</gene>
<evidence type="ECO:0000313" key="2">
    <source>
        <dbReference type="EMBL" id="EAR60603.1"/>
    </source>
</evidence>
<dbReference type="InterPro" id="IPR039251">
    <property type="entry name" value="OXLD1"/>
</dbReference>
<name>A0A7U8C329_NEPCE</name>
<keyword evidence="3" id="KW-1185">Reference proteome</keyword>
<sequence length="69" mass="7950">MLYKEREALSVQDPDKPIRPGNYDCCEGGCSPCIWDTYYEDMEVWKAAQAKKKSESVDIESKENEPSQE</sequence>
<organism evidence="2 3">
    <name type="scientific">Neptuniibacter caesariensis</name>
    <dbReference type="NCBI Taxonomy" id="207954"/>
    <lineage>
        <taxon>Bacteria</taxon>
        <taxon>Pseudomonadati</taxon>
        <taxon>Pseudomonadota</taxon>
        <taxon>Gammaproteobacteria</taxon>
        <taxon>Oceanospirillales</taxon>
        <taxon>Oceanospirillaceae</taxon>
        <taxon>Neptuniibacter</taxon>
    </lineage>
</organism>
<dbReference type="InterPro" id="IPR019180">
    <property type="entry name" value="Oxidoreductase-like_N"/>
</dbReference>
<dbReference type="Proteomes" id="UP000002171">
    <property type="component" value="Unassembled WGS sequence"/>
</dbReference>
<comment type="caution">
    <text evidence="2">The sequence shown here is derived from an EMBL/GenBank/DDBJ whole genome shotgun (WGS) entry which is preliminary data.</text>
</comment>
<proteinExistence type="predicted"/>
<dbReference type="PANTHER" id="PTHR21193">
    <property type="entry name" value="OXIDOREDUCTASE-LIKE DOMAIN-CONTAINING PROTEIN 1"/>
    <property type="match status" value="1"/>
</dbReference>
<accession>A0A7U8C329</accession>
<protein>
    <recommendedName>
        <fullName evidence="1">Oxidoreductase-like domain-containing protein</fullName>
    </recommendedName>
</protein>